<keyword evidence="4" id="KW-0853">WD repeat</keyword>
<dbReference type="InterPro" id="IPR021665">
    <property type="entry name" value="Mediator_Med16_N"/>
</dbReference>
<dbReference type="InterPro" id="IPR048339">
    <property type="entry name" value="Mediator_Med16_C"/>
</dbReference>
<evidence type="ECO:0000256" key="4">
    <source>
        <dbReference type="ARBA" id="ARBA00022574"/>
    </source>
</evidence>
<evidence type="ECO:0000256" key="2">
    <source>
        <dbReference type="ARBA" id="ARBA00006543"/>
    </source>
</evidence>
<evidence type="ECO:0000256" key="11">
    <source>
        <dbReference type="RuleBase" id="RU364149"/>
    </source>
</evidence>
<dbReference type="KEGG" id="clec:106661587"/>
<dbReference type="AlphaFoldDB" id="A0A8I6RB47"/>
<dbReference type="Pfam" id="PF20719">
    <property type="entry name" value="Med16_C"/>
    <property type="match status" value="1"/>
</dbReference>
<evidence type="ECO:0000313" key="16">
    <source>
        <dbReference type="Proteomes" id="UP000494040"/>
    </source>
</evidence>
<sequence length="801" mass="87950">MIMDVLYILRRKHIVSNRTFNDFDCLHEGNSLCCISVKNVVAFTTRTELEDTNGKSYGCHVYVADLNTPWHSYKVTSKNDSVLALEWDAAGERLLLATESGDVSLWSSKDHVLNSWSCIGTALFPGESIIGAAFFHNGRKISIVAEKKDSVIYSEKMSHIKFSPSVRGFGGGAVEGCLVLTGTGIVGAAALSKETPCSGRLITAAESLAPTRAIISTADISYGKNGQFVVAVSNGDVCRVQCYTVSVKLIDDNLSISSQALPSFFLQSFKANGPEGKVTGLKFVTCEDADSLVVCANTSQGGVVEVWQLTERAVPLHRIFQTLSDPFKTVAWQFESSYITSSPITCVTTCKVALTTSVPPPSYVMVTTSDATLHCLYRDSLKVVATRSIACAWQEDTIKHQRLSTKITHMDLTWLGCALALVDSHGQLYVLRVPPILEPGVGMTVIVASTLLEYCLVTGTDNWDVLVSIQTPIVDAIVDRITDNYARQPPSSQQYYYASHLSLRMALARLTHNGQTRAADLTALLMLHTVSAAFTSLLRPSDSSHDKGPTEILAALLADNLIDVDKILMHLDGKDFTVEPSTLQSLQQLIQWTADLALNILARIPEQYKVQTSELGRDLKAINSLRQLLVIVRIWGLLRSTCLPMFVRSAENLDVLALLFKLLSKLVQSHEPDETLIDECCLLPSQVMIPQINPTTPIVGIAVPSLAYHGFPIQLEFGVEPDSLVFEPEQNNLEGCLATDQSLDTLRHIYLGKQPYMVKQCCRCGGKAQLPGSTRNSALRAWDLRWLRACRCGGTWRVHKY</sequence>
<proteinExistence type="inferred from homology"/>
<keyword evidence="5" id="KW-0677">Repeat</keyword>
<comment type="function">
    <text evidence="11">Component of the Mediator complex, a coactivator involved in the regulated transcription of nearly all RNA polymerase II-dependent genes. Mediator functions as a bridge to convey information from gene-specific regulatory proteins to the basal RNA polymerase II transcription machinery. Mediator is recruited to promoters by direct interactions with regulatory proteins and serves as a scaffold for the assembly of a functional preinitiation complex with RNA polymerase II and the general transcription factors.</text>
</comment>
<gene>
    <name evidence="11" type="primary">MED16</name>
</gene>
<dbReference type="EnsemblMetazoa" id="XM_014385101.2">
    <property type="protein sequence ID" value="XP_014240587.1"/>
    <property type="gene ID" value="LOC106661587"/>
</dbReference>
<dbReference type="InterPro" id="IPR048616">
    <property type="entry name" value="MED16_bridge"/>
</dbReference>
<dbReference type="PANTHER" id="PTHR13224">
    <property type="entry name" value="THYROID HORMONE RECEPTOR-ASSOCIATED PROTEIN-RELATED"/>
    <property type="match status" value="1"/>
</dbReference>
<dbReference type="InterPro" id="IPR048338">
    <property type="entry name" value="Mediator_Med16"/>
</dbReference>
<comment type="similarity">
    <text evidence="2 11">Belongs to the Mediator complex subunit 16 family.</text>
</comment>
<evidence type="ECO:0000259" key="12">
    <source>
        <dbReference type="Pfam" id="PF11635"/>
    </source>
</evidence>
<dbReference type="Pfam" id="PF11635">
    <property type="entry name" value="Med16_N"/>
    <property type="match status" value="1"/>
</dbReference>
<evidence type="ECO:0000256" key="10">
    <source>
        <dbReference type="ARBA" id="ARBA00032015"/>
    </source>
</evidence>
<keyword evidence="6 11" id="KW-0805">Transcription regulation</keyword>
<evidence type="ECO:0000259" key="14">
    <source>
        <dbReference type="Pfam" id="PF20719"/>
    </source>
</evidence>
<comment type="subunit">
    <text evidence="11">Component of the Mediator complex.</text>
</comment>
<evidence type="ECO:0000256" key="3">
    <source>
        <dbReference type="ARBA" id="ARBA00019614"/>
    </source>
</evidence>
<accession>A0A8I6RB47</accession>
<comment type="subcellular location">
    <subcellularLocation>
        <location evidence="1 11">Nucleus</location>
    </subcellularLocation>
</comment>
<evidence type="ECO:0000256" key="6">
    <source>
        <dbReference type="ARBA" id="ARBA00023015"/>
    </source>
</evidence>
<dbReference type="PANTHER" id="PTHR13224:SF6">
    <property type="entry name" value="MEDIATOR OF RNA POLYMERASE II TRANSCRIPTION SUBUNIT 16"/>
    <property type="match status" value="1"/>
</dbReference>
<dbReference type="GO" id="GO:0016592">
    <property type="term" value="C:mediator complex"/>
    <property type="evidence" value="ECO:0007669"/>
    <property type="project" value="InterPro"/>
</dbReference>
<name>A0A8I6RB47_CIMLE</name>
<dbReference type="OMA" id="EIWQPKE"/>
<keyword evidence="16" id="KW-1185">Reference proteome</keyword>
<dbReference type="SUPFAM" id="SSF69322">
    <property type="entry name" value="Tricorn protease domain 2"/>
    <property type="match status" value="1"/>
</dbReference>
<protein>
    <recommendedName>
        <fullName evidence="3 11">Mediator of RNA polymerase II transcription subunit 16</fullName>
    </recommendedName>
    <alternativeName>
        <fullName evidence="10 11">Mediator complex subunit 16</fullName>
    </alternativeName>
</protein>
<keyword evidence="8 11" id="KW-0804">Transcription</keyword>
<dbReference type="CTD" id="10025"/>
<evidence type="ECO:0000259" key="13">
    <source>
        <dbReference type="Pfam" id="PF20718"/>
    </source>
</evidence>
<feature type="domain" description="Mediator complex subunit Med16 N-terminal" evidence="12">
    <location>
        <begin position="122"/>
        <end position="391"/>
    </location>
</feature>
<dbReference type="GeneID" id="106661587"/>
<dbReference type="GO" id="GO:0045893">
    <property type="term" value="P:positive regulation of DNA-templated transcription"/>
    <property type="evidence" value="ECO:0007669"/>
    <property type="project" value="TreeGrafter"/>
</dbReference>
<evidence type="ECO:0000256" key="7">
    <source>
        <dbReference type="ARBA" id="ARBA00023159"/>
    </source>
</evidence>
<evidence type="ECO:0000313" key="15">
    <source>
        <dbReference type="EnsemblMetazoa" id="XP_014240587.1"/>
    </source>
</evidence>
<keyword evidence="7 11" id="KW-0010">Activator</keyword>
<evidence type="ECO:0000256" key="8">
    <source>
        <dbReference type="ARBA" id="ARBA00023163"/>
    </source>
</evidence>
<feature type="domain" description="Mediator of RNA polymerase II transcription subunit 16 central helical bridge" evidence="13">
    <location>
        <begin position="451"/>
        <end position="635"/>
    </location>
</feature>
<dbReference type="Proteomes" id="UP000494040">
    <property type="component" value="Unassembled WGS sequence"/>
</dbReference>
<evidence type="ECO:0000256" key="9">
    <source>
        <dbReference type="ARBA" id="ARBA00023242"/>
    </source>
</evidence>
<feature type="domain" description="Mediator complex subunit 16 C-terminal" evidence="14">
    <location>
        <begin position="727"/>
        <end position="797"/>
    </location>
</feature>
<reference evidence="15" key="1">
    <citation type="submission" date="2022-01" db="UniProtKB">
        <authorList>
            <consortium name="EnsemblMetazoa"/>
        </authorList>
    </citation>
    <scope>IDENTIFICATION</scope>
</reference>
<evidence type="ECO:0000256" key="1">
    <source>
        <dbReference type="ARBA" id="ARBA00004123"/>
    </source>
</evidence>
<dbReference type="Pfam" id="PF20718">
    <property type="entry name" value="Med16_bridge"/>
    <property type="match status" value="1"/>
</dbReference>
<evidence type="ECO:0000256" key="5">
    <source>
        <dbReference type="ARBA" id="ARBA00022737"/>
    </source>
</evidence>
<organism evidence="15 16">
    <name type="scientific">Cimex lectularius</name>
    <name type="common">Bed bug</name>
    <name type="synonym">Acanthia lectularia</name>
    <dbReference type="NCBI Taxonomy" id="79782"/>
    <lineage>
        <taxon>Eukaryota</taxon>
        <taxon>Metazoa</taxon>
        <taxon>Ecdysozoa</taxon>
        <taxon>Arthropoda</taxon>
        <taxon>Hexapoda</taxon>
        <taxon>Insecta</taxon>
        <taxon>Pterygota</taxon>
        <taxon>Neoptera</taxon>
        <taxon>Paraneoptera</taxon>
        <taxon>Hemiptera</taxon>
        <taxon>Heteroptera</taxon>
        <taxon>Panheteroptera</taxon>
        <taxon>Cimicomorpha</taxon>
        <taxon>Cimicidae</taxon>
        <taxon>Cimex</taxon>
    </lineage>
</organism>
<keyword evidence="9 11" id="KW-0539">Nucleus</keyword>
<dbReference type="OrthoDB" id="10018574at2759"/>